<evidence type="ECO:0000313" key="6">
    <source>
        <dbReference type="EMBL" id="KAF2160225.1"/>
    </source>
</evidence>
<dbReference type="PANTHER" id="PTHR33337">
    <property type="entry name" value="GFA DOMAIN-CONTAINING PROTEIN"/>
    <property type="match status" value="1"/>
</dbReference>
<dbReference type="Pfam" id="PF04828">
    <property type="entry name" value="GFA"/>
    <property type="match status" value="1"/>
</dbReference>
<accession>A0A6A6BZT6</accession>
<dbReference type="EMBL" id="ML993628">
    <property type="protein sequence ID" value="KAF2160225.1"/>
    <property type="molecule type" value="Genomic_DNA"/>
</dbReference>
<feature type="domain" description="CENP-V/GFA" evidence="5">
    <location>
        <begin position="11"/>
        <end position="137"/>
    </location>
</feature>
<keyword evidence="7" id="KW-1185">Reference proteome</keyword>
<dbReference type="GO" id="GO:0046872">
    <property type="term" value="F:metal ion binding"/>
    <property type="evidence" value="ECO:0007669"/>
    <property type="project" value="UniProtKB-KW"/>
</dbReference>
<evidence type="ECO:0000256" key="1">
    <source>
        <dbReference type="ARBA" id="ARBA00005495"/>
    </source>
</evidence>
<proteinExistence type="inferred from homology"/>
<gene>
    <name evidence="6" type="ORF">M409DRAFT_70579</name>
</gene>
<dbReference type="InterPro" id="IPR006913">
    <property type="entry name" value="CENP-V/GFA"/>
</dbReference>
<evidence type="ECO:0000256" key="2">
    <source>
        <dbReference type="ARBA" id="ARBA00022723"/>
    </source>
</evidence>
<sequence>MSTSNNQEKNLTGSCACGSCTYTSTSPATHLDYCYCIQCQRISGAPFIAWMGVPRSTLTFSGPIVHVHLSKIATRGFCEKCGAGLSLQYECYPEKTHVAAGTVVRSDFGIPEVGIHIFVKSRPAWHRIAEDGVPRYEEFDEEFEERFPEVVKELRKLAE</sequence>
<name>A0A6A6BZT6_ZASCE</name>
<reference evidence="6" key="1">
    <citation type="journal article" date="2020" name="Stud. Mycol.">
        <title>101 Dothideomycetes genomes: a test case for predicting lifestyles and emergence of pathogens.</title>
        <authorList>
            <person name="Haridas S."/>
            <person name="Albert R."/>
            <person name="Binder M."/>
            <person name="Bloem J."/>
            <person name="Labutti K."/>
            <person name="Salamov A."/>
            <person name="Andreopoulos B."/>
            <person name="Baker S."/>
            <person name="Barry K."/>
            <person name="Bills G."/>
            <person name="Bluhm B."/>
            <person name="Cannon C."/>
            <person name="Castanera R."/>
            <person name="Culley D."/>
            <person name="Daum C."/>
            <person name="Ezra D."/>
            <person name="Gonzalez J."/>
            <person name="Henrissat B."/>
            <person name="Kuo A."/>
            <person name="Liang C."/>
            <person name="Lipzen A."/>
            <person name="Lutzoni F."/>
            <person name="Magnuson J."/>
            <person name="Mondo S."/>
            <person name="Nolan M."/>
            <person name="Ohm R."/>
            <person name="Pangilinan J."/>
            <person name="Park H.-J."/>
            <person name="Ramirez L."/>
            <person name="Alfaro M."/>
            <person name="Sun H."/>
            <person name="Tritt A."/>
            <person name="Yoshinaga Y."/>
            <person name="Zwiers L.-H."/>
            <person name="Turgeon B."/>
            <person name="Goodwin S."/>
            <person name="Spatafora J."/>
            <person name="Crous P."/>
            <person name="Grigoriev I."/>
        </authorList>
    </citation>
    <scope>NUCLEOTIDE SEQUENCE</scope>
    <source>
        <strain evidence="6">ATCC 36951</strain>
    </source>
</reference>
<keyword evidence="3" id="KW-0862">Zinc</keyword>
<dbReference type="GO" id="GO:0016846">
    <property type="term" value="F:carbon-sulfur lyase activity"/>
    <property type="evidence" value="ECO:0007669"/>
    <property type="project" value="InterPro"/>
</dbReference>
<keyword evidence="2" id="KW-0479">Metal-binding</keyword>
<dbReference type="PANTHER" id="PTHR33337:SF40">
    <property type="entry name" value="CENP-V_GFA DOMAIN-CONTAINING PROTEIN-RELATED"/>
    <property type="match status" value="1"/>
</dbReference>
<evidence type="ECO:0000256" key="3">
    <source>
        <dbReference type="ARBA" id="ARBA00022833"/>
    </source>
</evidence>
<dbReference type="AlphaFoldDB" id="A0A6A6BZT6"/>
<dbReference type="PROSITE" id="PS51891">
    <property type="entry name" value="CENP_V_GFA"/>
    <property type="match status" value="1"/>
</dbReference>
<dbReference type="RefSeq" id="XP_033661114.1">
    <property type="nucleotide sequence ID" value="XM_033818800.1"/>
</dbReference>
<dbReference type="SUPFAM" id="SSF51316">
    <property type="entry name" value="Mss4-like"/>
    <property type="match status" value="1"/>
</dbReference>
<dbReference type="OrthoDB" id="6329284at2759"/>
<dbReference type="InterPro" id="IPR011057">
    <property type="entry name" value="Mss4-like_sf"/>
</dbReference>
<dbReference type="GeneID" id="54572072"/>
<protein>
    <recommendedName>
        <fullName evidence="5">CENP-V/GFA domain-containing protein</fullName>
    </recommendedName>
</protein>
<dbReference type="Proteomes" id="UP000799537">
    <property type="component" value="Unassembled WGS sequence"/>
</dbReference>
<dbReference type="Gene3D" id="3.90.1590.10">
    <property type="entry name" value="glutathione-dependent formaldehyde- activating enzyme (gfa)"/>
    <property type="match status" value="1"/>
</dbReference>
<keyword evidence="4" id="KW-0456">Lyase</keyword>
<evidence type="ECO:0000259" key="5">
    <source>
        <dbReference type="PROSITE" id="PS51891"/>
    </source>
</evidence>
<evidence type="ECO:0000313" key="7">
    <source>
        <dbReference type="Proteomes" id="UP000799537"/>
    </source>
</evidence>
<evidence type="ECO:0000256" key="4">
    <source>
        <dbReference type="ARBA" id="ARBA00023239"/>
    </source>
</evidence>
<organism evidence="6 7">
    <name type="scientific">Zasmidium cellare ATCC 36951</name>
    <dbReference type="NCBI Taxonomy" id="1080233"/>
    <lineage>
        <taxon>Eukaryota</taxon>
        <taxon>Fungi</taxon>
        <taxon>Dikarya</taxon>
        <taxon>Ascomycota</taxon>
        <taxon>Pezizomycotina</taxon>
        <taxon>Dothideomycetes</taxon>
        <taxon>Dothideomycetidae</taxon>
        <taxon>Mycosphaerellales</taxon>
        <taxon>Mycosphaerellaceae</taxon>
        <taxon>Zasmidium</taxon>
    </lineage>
</organism>
<comment type="similarity">
    <text evidence="1">Belongs to the Gfa family.</text>
</comment>